<organism evidence="2 3">
    <name type="scientific">Chitinasiproducens palmae</name>
    <dbReference type="NCBI Taxonomy" id="1770053"/>
    <lineage>
        <taxon>Bacteria</taxon>
        <taxon>Pseudomonadati</taxon>
        <taxon>Pseudomonadota</taxon>
        <taxon>Betaproteobacteria</taxon>
        <taxon>Burkholderiales</taxon>
        <taxon>Burkholderiaceae</taxon>
        <taxon>Chitinasiproducens</taxon>
    </lineage>
</organism>
<reference evidence="3" key="1">
    <citation type="submission" date="2016-09" db="EMBL/GenBank/DDBJ databases">
        <authorList>
            <person name="Varghese N."/>
            <person name="Submissions S."/>
        </authorList>
    </citation>
    <scope>NUCLEOTIDE SEQUENCE [LARGE SCALE GENOMIC DNA]</scope>
    <source>
        <strain evidence="3">JS23</strain>
    </source>
</reference>
<sequence>MAADSEPIRTAAQDTTSLPHPGIERYAELPQFPKGSPLPFRRTIRRSELHQIVPLAETTIYEMEQRGEFPRRFRLTPRCVVWDLEEVDAWIEGRKQASRSAKADTSPGPDVRLRRRHPVR</sequence>
<keyword evidence="3" id="KW-1185">Reference proteome</keyword>
<proteinExistence type="predicted"/>
<dbReference type="PANTHER" id="PTHR36154:SF1">
    <property type="entry name" value="DNA-BINDING TRANSCRIPTIONAL ACTIVATOR ALPA"/>
    <property type="match status" value="1"/>
</dbReference>
<evidence type="ECO:0000313" key="3">
    <source>
        <dbReference type="Proteomes" id="UP000243719"/>
    </source>
</evidence>
<name>A0A1H2PPK7_9BURK</name>
<dbReference type="Proteomes" id="UP000243719">
    <property type="component" value="Unassembled WGS sequence"/>
</dbReference>
<feature type="region of interest" description="Disordered" evidence="1">
    <location>
        <begin position="1"/>
        <end position="39"/>
    </location>
</feature>
<dbReference type="EMBL" id="FNLO01000006">
    <property type="protein sequence ID" value="SDV48713.1"/>
    <property type="molecule type" value="Genomic_DNA"/>
</dbReference>
<evidence type="ECO:0000313" key="2">
    <source>
        <dbReference type="EMBL" id="SDV48713.1"/>
    </source>
</evidence>
<accession>A0A1H2PPK7</accession>
<dbReference type="InterPro" id="IPR052931">
    <property type="entry name" value="Prophage_regulatory_activator"/>
</dbReference>
<dbReference type="AlphaFoldDB" id="A0A1H2PPK7"/>
<dbReference type="RefSeq" id="WP_091908068.1">
    <property type="nucleotide sequence ID" value="NZ_FNLO01000006.1"/>
</dbReference>
<dbReference type="InterPro" id="IPR010260">
    <property type="entry name" value="AlpA"/>
</dbReference>
<dbReference type="PANTHER" id="PTHR36154">
    <property type="entry name" value="DNA-BINDING TRANSCRIPTIONAL ACTIVATOR ALPA"/>
    <property type="match status" value="1"/>
</dbReference>
<dbReference type="OrthoDB" id="8455288at2"/>
<evidence type="ECO:0000256" key="1">
    <source>
        <dbReference type="SAM" id="MobiDB-lite"/>
    </source>
</evidence>
<dbReference type="Gene3D" id="1.10.238.160">
    <property type="match status" value="1"/>
</dbReference>
<dbReference type="Pfam" id="PF05930">
    <property type="entry name" value="Phage_AlpA"/>
    <property type="match status" value="1"/>
</dbReference>
<protein>
    <submittedName>
        <fullName evidence="2">Transcriptional regulator, AlpA family</fullName>
    </submittedName>
</protein>
<feature type="region of interest" description="Disordered" evidence="1">
    <location>
        <begin position="93"/>
        <end position="120"/>
    </location>
</feature>
<dbReference type="STRING" id="1770053.SAMN05216551_1063"/>
<gene>
    <name evidence="2" type="ORF">SAMN05216551_1063</name>
</gene>